<feature type="signal peptide" evidence="1">
    <location>
        <begin position="1"/>
        <end position="20"/>
    </location>
</feature>
<evidence type="ECO:0000313" key="3">
    <source>
        <dbReference type="Proteomes" id="UP000270046"/>
    </source>
</evidence>
<evidence type="ECO:0000256" key="1">
    <source>
        <dbReference type="SAM" id="SignalP"/>
    </source>
</evidence>
<dbReference type="Proteomes" id="UP000270046">
    <property type="component" value="Chromosome"/>
</dbReference>
<keyword evidence="1" id="KW-0732">Signal</keyword>
<keyword evidence="3" id="KW-1185">Reference proteome</keyword>
<protein>
    <recommendedName>
        <fullName evidence="4">Lipocalin-like domain-containing protein</fullName>
    </recommendedName>
</protein>
<dbReference type="KEGG" id="muh:HYN43_026635"/>
<name>A0A494VYR3_9SPHI</name>
<evidence type="ECO:0000313" key="2">
    <source>
        <dbReference type="EMBL" id="AYL98630.1"/>
    </source>
</evidence>
<accession>A0A494VYR3</accession>
<sequence length="140" mass="15463">MKKYLSVLAAAVILSLNGCSKDDNSAESNNYNLSGTWRVTTEIDLDGTKHNITDDGVSRVVITDSVYSSTSYRGIVISSKYTVKDTSVVIGSTRYNQLMIFKNAPLKGDDAYFNASANRITMYFLKDTPSAYTAIYTRVK</sequence>
<gene>
    <name evidence="2" type="ORF">HYN43_026635</name>
</gene>
<dbReference type="RefSeq" id="WP_119406902.1">
    <property type="nucleotide sequence ID" value="NZ_CP032869.1"/>
</dbReference>
<dbReference type="AlphaFoldDB" id="A0A494VYR3"/>
<feature type="chain" id="PRO_5019728067" description="Lipocalin-like domain-containing protein" evidence="1">
    <location>
        <begin position="21"/>
        <end position="140"/>
    </location>
</feature>
<reference evidence="2 3" key="1">
    <citation type="submission" date="2018-10" db="EMBL/GenBank/DDBJ databases">
        <title>Genome sequencing of Mucilaginibacter sp. HYN0043.</title>
        <authorList>
            <person name="Kim M."/>
            <person name="Yi H."/>
        </authorList>
    </citation>
    <scope>NUCLEOTIDE SEQUENCE [LARGE SCALE GENOMIC DNA]</scope>
    <source>
        <strain evidence="2 3">HYN0043</strain>
    </source>
</reference>
<proteinExistence type="predicted"/>
<dbReference type="EMBL" id="CP032869">
    <property type="protein sequence ID" value="AYL98630.1"/>
    <property type="molecule type" value="Genomic_DNA"/>
</dbReference>
<evidence type="ECO:0008006" key="4">
    <source>
        <dbReference type="Google" id="ProtNLM"/>
    </source>
</evidence>
<organism evidence="2 3">
    <name type="scientific">Mucilaginibacter celer</name>
    <dbReference type="NCBI Taxonomy" id="2305508"/>
    <lineage>
        <taxon>Bacteria</taxon>
        <taxon>Pseudomonadati</taxon>
        <taxon>Bacteroidota</taxon>
        <taxon>Sphingobacteriia</taxon>
        <taxon>Sphingobacteriales</taxon>
        <taxon>Sphingobacteriaceae</taxon>
        <taxon>Mucilaginibacter</taxon>
    </lineage>
</organism>